<evidence type="ECO:0000256" key="3">
    <source>
        <dbReference type="ARBA" id="ARBA00022559"/>
    </source>
</evidence>
<gene>
    <name evidence="14" type="ORF">BDZ31_004188</name>
</gene>
<dbReference type="AlphaFoldDB" id="A0A840IKA2"/>
<evidence type="ECO:0000256" key="6">
    <source>
        <dbReference type="ARBA" id="ARBA00023157"/>
    </source>
</evidence>
<evidence type="ECO:0000256" key="7">
    <source>
        <dbReference type="ARBA" id="ARBA00023284"/>
    </source>
</evidence>
<comment type="catalytic activity">
    <reaction evidence="11">
        <text>a hydroperoxide + [thioredoxin]-dithiol = an alcohol + [thioredoxin]-disulfide + H2O</text>
        <dbReference type="Rhea" id="RHEA:62620"/>
        <dbReference type="Rhea" id="RHEA-COMP:10698"/>
        <dbReference type="Rhea" id="RHEA-COMP:10700"/>
        <dbReference type="ChEBI" id="CHEBI:15377"/>
        <dbReference type="ChEBI" id="CHEBI:29950"/>
        <dbReference type="ChEBI" id="CHEBI:30879"/>
        <dbReference type="ChEBI" id="CHEBI:35924"/>
        <dbReference type="ChEBI" id="CHEBI:50058"/>
        <dbReference type="EC" id="1.11.1.24"/>
    </reaction>
</comment>
<dbReference type="GO" id="GO:0045454">
    <property type="term" value="P:cell redox homeostasis"/>
    <property type="evidence" value="ECO:0007669"/>
    <property type="project" value="TreeGrafter"/>
</dbReference>
<dbReference type="GO" id="GO:0005737">
    <property type="term" value="C:cytoplasm"/>
    <property type="evidence" value="ECO:0007669"/>
    <property type="project" value="TreeGrafter"/>
</dbReference>
<protein>
    <recommendedName>
        <fullName evidence="2">thioredoxin-dependent peroxiredoxin</fullName>
        <ecNumber evidence="2">1.11.1.24</ecNumber>
    </recommendedName>
    <alternativeName>
        <fullName evidence="10">Bacterioferritin comigratory protein</fullName>
    </alternativeName>
    <alternativeName>
        <fullName evidence="8">Thioredoxin peroxidase</fullName>
    </alternativeName>
</protein>
<name>A0A840IKA2_9ACTN</name>
<keyword evidence="6" id="KW-1015">Disulfide bond</keyword>
<evidence type="ECO:0000256" key="1">
    <source>
        <dbReference type="ARBA" id="ARBA00003330"/>
    </source>
</evidence>
<evidence type="ECO:0000256" key="2">
    <source>
        <dbReference type="ARBA" id="ARBA00013017"/>
    </source>
</evidence>
<keyword evidence="5" id="KW-0560">Oxidoreductase</keyword>
<sequence>MASTPQVGDPAPDFTLDGTNGPCTLSSLRGQRVVLAFYPGDETMVCTKQLCSYRDRADDLSALGVTVIGVSGKDVARRRRSGTATG</sequence>
<feature type="region of interest" description="Disordered" evidence="12">
    <location>
        <begin position="1"/>
        <end position="20"/>
    </location>
</feature>
<evidence type="ECO:0000256" key="5">
    <source>
        <dbReference type="ARBA" id="ARBA00023002"/>
    </source>
</evidence>
<dbReference type="InterPro" id="IPR013766">
    <property type="entry name" value="Thioredoxin_domain"/>
</dbReference>
<dbReference type="GO" id="GO:0034599">
    <property type="term" value="P:cellular response to oxidative stress"/>
    <property type="evidence" value="ECO:0007669"/>
    <property type="project" value="TreeGrafter"/>
</dbReference>
<proteinExistence type="inferred from homology"/>
<evidence type="ECO:0000313" key="14">
    <source>
        <dbReference type="EMBL" id="MBB4664573.1"/>
    </source>
</evidence>
<dbReference type="InterPro" id="IPR000866">
    <property type="entry name" value="AhpC/TSA"/>
</dbReference>
<dbReference type="PROSITE" id="PS51352">
    <property type="entry name" value="THIOREDOXIN_2"/>
    <property type="match status" value="1"/>
</dbReference>
<feature type="domain" description="Thioredoxin" evidence="13">
    <location>
        <begin position="5"/>
        <end position="86"/>
    </location>
</feature>
<reference evidence="14 15" key="1">
    <citation type="submission" date="2020-08" db="EMBL/GenBank/DDBJ databases">
        <title>Genomic Encyclopedia of Archaeal and Bacterial Type Strains, Phase II (KMG-II): from individual species to whole genera.</title>
        <authorList>
            <person name="Goeker M."/>
        </authorList>
    </citation>
    <scope>NUCLEOTIDE SEQUENCE [LARGE SCALE GENOMIC DNA]</scope>
    <source>
        <strain evidence="14 15">DSM 23288</strain>
    </source>
</reference>
<keyword evidence="3" id="KW-0575">Peroxidase</keyword>
<dbReference type="InterPro" id="IPR050924">
    <property type="entry name" value="Peroxiredoxin_BCP/PrxQ"/>
</dbReference>
<evidence type="ECO:0000256" key="11">
    <source>
        <dbReference type="ARBA" id="ARBA00049091"/>
    </source>
</evidence>
<keyword evidence="4" id="KW-0049">Antioxidant</keyword>
<evidence type="ECO:0000256" key="4">
    <source>
        <dbReference type="ARBA" id="ARBA00022862"/>
    </source>
</evidence>
<evidence type="ECO:0000256" key="10">
    <source>
        <dbReference type="ARBA" id="ARBA00041373"/>
    </source>
</evidence>
<dbReference type="EC" id="1.11.1.24" evidence="2"/>
<evidence type="ECO:0000256" key="9">
    <source>
        <dbReference type="ARBA" id="ARBA00038489"/>
    </source>
</evidence>
<dbReference type="Gene3D" id="3.40.30.10">
    <property type="entry name" value="Glutaredoxin"/>
    <property type="match status" value="1"/>
</dbReference>
<evidence type="ECO:0000313" key="15">
    <source>
        <dbReference type="Proteomes" id="UP000585272"/>
    </source>
</evidence>
<keyword evidence="15" id="KW-1185">Reference proteome</keyword>
<comment type="function">
    <text evidence="1">Thiol-specific peroxidase that catalyzes the reduction of hydrogen peroxide and organic hydroperoxides to water and alcohols, respectively. Plays a role in cell protection against oxidative stress by detoxifying peroxides and as sensor of hydrogen peroxide-mediated signaling events.</text>
</comment>
<evidence type="ECO:0000259" key="13">
    <source>
        <dbReference type="PROSITE" id="PS51352"/>
    </source>
</evidence>
<keyword evidence="7" id="KW-0676">Redox-active center</keyword>
<accession>A0A840IKA2</accession>
<dbReference type="SUPFAM" id="SSF52833">
    <property type="entry name" value="Thioredoxin-like"/>
    <property type="match status" value="1"/>
</dbReference>
<dbReference type="Pfam" id="PF00578">
    <property type="entry name" value="AhpC-TSA"/>
    <property type="match status" value="1"/>
</dbReference>
<dbReference type="PANTHER" id="PTHR42801">
    <property type="entry name" value="THIOREDOXIN-DEPENDENT PEROXIDE REDUCTASE"/>
    <property type="match status" value="1"/>
</dbReference>
<dbReference type="InterPro" id="IPR036249">
    <property type="entry name" value="Thioredoxin-like_sf"/>
</dbReference>
<evidence type="ECO:0000256" key="8">
    <source>
        <dbReference type="ARBA" id="ARBA00032824"/>
    </source>
</evidence>
<dbReference type="GO" id="GO:0008379">
    <property type="term" value="F:thioredoxin peroxidase activity"/>
    <property type="evidence" value="ECO:0007669"/>
    <property type="project" value="TreeGrafter"/>
</dbReference>
<evidence type="ECO:0000256" key="12">
    <source>
        <dbReference type="SAM" id="MobiDB-lite"/>
    </source>
</evidence>
<dbReference type="CDD" id="cd03017">
    <property type="entry name" value="PRX_BCP"/>
    <property type="match status" value="1"/>
</dbReference>
<organism evidence="14 15">
    <name type="scientific">Conexibacter arvalis</name>
    <dbReference type="NCBI Taxonomy" id="912552"/>
    <lineage>
        <taxon>Bacteria</taxon>
        <taxon>Bacillati</taxon>
        <taxon>Actinomycetota</taxon>
        <taxon>Thermoleophilia</taxon>
        <taxon>Solirubrobacterales</taxon>
        <taxon>Conexibacteraceae</taxon>
        <taxon>Conexibacter</taxon>
    </lineage>
</organism>
<dbReference type="EMBL" id="JACHNU010000008">
    <property type="protein sequence ID" value="MBB4664573.1"/>
    <property type="molecule type" value="Genomic_DNA"/>
</dbReference>
<dbReference type="PANTHER" id="PTHR42801:SF4">
    <property type="entry name" value="AHPC_TSA FAMILY PROTEIN"/>
    <property type="match status" value="1"/>
</dbReference>
<comment type="caution">
    <text evidence="14">The sequence shown here is derived from an EMBL/GenBank/DDBJ whole genome shotgun (WGS) entry which is preliminary data.</text>
</comment>
<comment type="similarity">
    <text evidence="9">Belongs to the peroxiredoxin family. BCP/PrxQ subfamily.</text>
</comment>
<dbReference type="Proteomes" id="UP000585272">
    <property type="component" value="Unassembled WGS sequence"/>
</dbReference>